<dbReference type="EMBL" id="JAGGNH010000001">
    <property type="protein sequence ID" value="KAJ0989520.1"/>
    <property type="molecule type" value="Genomic_DNA"/>
</dbReference>
<keyword evidence="3" id="KW-0472">Membrane</keyword>
<dbReference type="Proteomes" id="UP001085076">
    <property type="component" value="Miscellaneous, Linkage group lg01"/>
</dbReference>
<evidence type="ECO:0000256" key="2">
    <source>
        <dbReference type="ARBA" id="ARBA00022692"/>
    </source>
</evidence>
<keyword evidence="5" id="KW-1185">Reference proteome</keyword>
<protein>
    <submittedName>
        <fullName evidence="4">Uncharacterized protein</fullName>
    </submittedName>
</protein>
<comment type="subcellular location">
    <subcellularLocation>
        <location evidence="1">Membrane</location>
        <topology evidence="1">Multi-pass membrane protein</topology>
    </subcellularLocation>
</comment>
<reference evidence="4" key="2">
    <citation type="journal article" date="2022" name="Hortic Res">
        <title>The genome of Dioscorea zingiberensis sheds light on the biosynthesis, origin and evolution of the medicinally important diosgenin saponins.</title>
        <authorList>
            <person name="Li Y."/>
            <person name="Tan C."/>
            <person name="Li Z."/>
            <person name="Guo J."/>
            <person name="Li S."/>
            <person name="Chen X."/>
            <person name="Wang C."/>
            <person name="Dai X."/>
            <person name="Yang H."/>
            <person name="Song W."/>
            <person name="Hou L."/>
            <person name="Xu J."/>
            <person name="Tong Z."/>
            <person name="Xu A."/>
            <person name="Yuan X."/>
            <person name="Wang W."/>
            <person name="Yang Q."/>
            <person name="Chen L."/>
            <person name="Sun Z."/>
            <person name="Wang K."/>
            <person name="Pan B."/>
            <person name="Chen J."/>
            <person name="Bao Y."/>
            <person name="Liu F."/>
            <person name="Qi X."/>
            <person name="Gang D.R."/>
            <person name="Wen J."/>
            <person name="Li J."/>
        </authorList>
    </citation>
    <scope>NUCLEOTIDE SEQUENCE</scope>
    <source>
        <strain evidence="4">Dzin_1.0</strain>
    </source>
</reference>
<comment type="caution">
    <text evidence="4">The sequence shown here is derived from an EMBL/GenBank/DDBJ whole genome shotgun (WGS) entry which is preliminary data.</text>
</comment>
<accession>A0A9D5HU29</accession>
<dbReference type="Gene3D" id="1.50.40.10">
    <property type="entry name" value="Mitochondrial carrier domain"/>
    <property type="match status" value="1"/>
</dbReference>
<organism evidence="4 5">
    <name type="scientific">Dioscorea zingiberensis</name>
    <dbReference type="NCBI Taxonomy" id="325984"/>
    <lineage>
        <taxon>Eukaryota</taxon>
        <taxon>Viridiplantae</taxon>
        <taxon>Streptophyta</taxon>
        <taxon>Embryophyta</taxon>
        <taxon>Tracheophyta</taxon>
        <taxon>Spermatophyta</taxon>
        <taxon>Magnoliopsida</taxon>
        <taxon>Liliopsida</taxon>
        <taxon>Dioscoreales</taxon>
        <taxon>Dioscoreaceae</taxon>
        <taxon>Dioscorea</taxon>
    </lineage>
</organism>
<dbReference type="SUPFAM" id="SSF103506">
    <property type="entry name" value="Mitochondrial carrier"/>
    <property type="match status" value="1"/>
</dbReference>
<evidence type="ECO:0000313" key="5">
    <source>
        <dbReference type="Proteomes" id="UP001085076"/>
    </source>
</evidence>
<sequence length="79" mass="8817">MRSFQQGLDLLTNGEGFIASASAGVVVETALYPIDTIKTWLQHEMQSTRNKGLALMESPNSSILHCISFTKHEQKCRFC</sequence>
<dbReference type="Pfam" id="PF00153">
    <property type="entry name" value="Mito_carr"/>
    <property type="match status" value="1"/>
</dbReference>
<dbReference type="OrthoDB" id="276989at2759"/>
<proteinExistence type="predicted"/>
<reference evidence="4" key="1">
    <citation type="submission" date="2021-03" db="EMBL/GenBank/DDBJ databases">
        <authorList>
            <person name="Li Z."/>
            <person name="Yang C."/>
        </authorList>
    </citation>
    <scope>NUCLEOTIDE SEQUENCE</scope>
    <source>
        <strain evidence="4">Dzin_1.0</strain>
        <tissue evidence="4">Leaf</tissue>
    </source>
</reference>
<evidence type="ECO:0000256" key="1">
    <source>
        <dbReference type="ARBA" id="ARBA00004141"/>
    </source>
</evidence>
<dbReference type="GO" id="GO:0016020">
    <property type="term" value="C:membrane"/>
    <property type="evidence" value="ECO:0007669"/>
    <property type="project" value="UniProtKB-SubCell"/>
</dbReference>
<dbReference type="InterPro" id="IPR023395">
    <property type="entry name" value="MCP_dom_sf"/>
</dbReference>
<evidence type="ECO:0000313" key="4">
    <source>
        <dbReference type="EMBL" id="KAJ0989520.1"/>
    </source>
</evidence>
<evidence type="ECO:0000256" key="3">
    <source>
        <dbReference type="ARBA" id="ARBA00023136"/>
    </source>
</evidence>
<name>A0A9D5HU29_9LILI</name>
<keyword evidence="2" id="KW-0812">Transmembrane</keyword>
<dbReference type="AlphaFoldDB" id="A0A9D5HU29"/>
<dbReference type="InterPro" id="IPR018108">
    <property type="entry name" value="MCP_transmembrane"/>
</dbReference>
<gene>
    <name evidence="4" type="ORF">J5N97_007876</name>
</gene>